<reference evidence="8 9" key="1">
    <citation type="submission" date="2020-10" db="EMBL/GenBank/DDBJ databases">
        <authorList>
            <person name="Castelo-Branco R."/>
            <person name="Eusebio N."/>
            <person name="Adriana R."/>
            <person name="Vieira A."/>
            <person name="Brugerolle De Fraissinette N."/>
            <person name="Rezende De Castro R."/>
            <person name="Schneider M.P."/>
            <person name="Vasconcelos V."/>
            <person name="Leao P.N."/>
        </authorList>
    </citation>
    <scope>NUCLEOTIDE SEQUENCE [LARGE SCALE GENOMIC DNA]</scope>
    <source>
        <strain evidence="8 9">LEGE 00031</strain>
    </source>
</reference>
<name>A0ABR9VNL0_9SYNC</name>
<accession>A0ABR9VNL0</accession>
<dbReference type="NCBIfam" id="NF011105">
    <property type="entry name" value="PRK14532.1"/>
    <property type="match status" value="1"/>
</dbReference>
<dbReference type="NCBIfam" id="NF011100">
    <property type="entry name" value="PRK14527.1"/>
    <property type="match status" value="1"/>
</dbReference>
<dbReference type="NCBIfam" id="NF002700">
    <property type="entry name" value="PRK02496.1"/>
    <property type="match status" value="1"/>
</dbReference>
<comment type="function">
    <text evidence="5">Catalyzes the reversible transfer of the terminal phosphate group between ATP and AMP. Plays an important role in cellular energy homeostasis and in adenine nucleotide metabolism.</text>
</comment>
<feature type="binding site" evidence="5">
    <location>
        <begin position="61"/>
        <end position="63"/>
    </location>
    <ligand>
        <name>AMP</name>
        <dbReference type="ChEBI" id="CHEBI:456215"/>
    </ligand>
</feature>
<comment type="caution">
    <text evidence="8">The sequence shown here is derived from an EMBL/GenBank/DDBJ whole genome shotgun (WGS) entry which is preliminary data.</text>
</comment>
<keyword evidence="4 5" id="KW-0418">Kinase</keyword>
<feature type="region of interest" description="NMP" evidence="5">
    <location>
        <begin position="34"/>
        <end position="63"/>
    </location>
</feature>
<dbReference type="Proteomes" id="UP000658720">
    <property type="component" value="Unassembled WGS sequence"/>
</dbReference>
<dbReference type="NCBIfam" id="NF001381">
    <property type="entry name" value="PRK00279.1-3"/>
    <property type="match status" value="1"/>
</dbReference>
<evidence type="ECO:0000313" key="9">
    <source>
        <dbReference type="Proteomes" id="UP000658720"/>
    </source>
</evidence>
<feature type="binding site" evidence="5">
    <location>
        <begin position="89"/>
        <end position="92"/>
    </location>
    <ligand>
        <name>AMP</name>
        <dbReference type="ChEBI" id="CHEBI:456215"/>
    </ligand>
</feature>
<keyword evidence="1 5" id="KW-0808">Transferase</keyword>
<protein>
    <recommendedName>
        <fullName evidence="5 7">Adenylate kinase</fullName>
        <shortName evidence="5">AK</shortName>
        <ecNumber evidence="5 7">2.7.4.3</ecNumber>
    </recommendedName>
    <alternativeName>
        <fullName evidence="5">ATP-AMP transphosphorylase</fullName>
    </alternativeName>
    <alternativeName>
        <fullName evidence="5">ATP:AMP phosphotransferase</fullName>
    </alternativeName>
    <alternativeName>
        <fullName evidence="5">Adenylate monophosphate kinase</fullName>
    </alternativeName>
</protein>
<evidence type="ECO:0000256" key="1">
    <source>
        <dbReference type="ARBA" id="ARBA00022679"/>
    </source>
</evidence>
<comment type="subcellular location">
    <subcellularLocation>
        <location evidence="5 7">Cytoplasm</location>
    </subcellularLocation>
</comment>
<dbReference type="PANTHER" id="PTHR23359">
    <property type="entry name" value="NUCLEOTIDE KINASE"/>
    <property type="match status" value="1"/>
</dbReference>
<keyword evidence="9" id="KW-1185">Reference proteome</keyword>
<comment type="catalytic activity">
    <reaction evidence="5 7">
        <text>AMP + ATP = 2 ADP</text>
        <dbReference type="Rhea" id="RHEA:12973"/>
        <dbReference type="ChEBI" id="CHEBI:30616"/>
        <dbReference type="ChEBI" id="CHEBI:456215"/>
        <dbReference type="ChEBI" id="CHEBI:456216"/>
        <dbReference type="EC" id="2.7.4.3"/>
    </reaction>
</comment>
<dbReference type="Pfam" id="PF00406">
    <property type="entry name" value="ADK"/>
    <property type="match status" value="1"/>
</dbReference>
<dbReference type="InterPro" id="IPR027417">
    <property type="entry name" value="P-loop_NTPase"/>
</dbReference>
<evidence type="ECO:0000256" key="5">
    <source>
        <dbReference type="HAMAP-Rule" id="MF_00235"/>
    </source>
</evidence>
<dbReference type="SUPFAM" id="SSF52540">
    <property type="entry name" value="P-loop containing nucleoside triphosphate hydrolases"/>
    <property type="match status" value="1"/>
</dbReference>
<dbReference type="PRINTS" id="PR00094">
    <property type="entry name" value="ADENYLTKNASE"/>
</dbReference>
<dbReference type="InterPro" id="IPR033690">
    <property type="entry name" value="Adenylat_kinase_CS"/>
</dbReference>
<dbReference type="CDD" id="cd01428">
    <property type="entry name" value="ADK"/>
    <property type="match status" value="1"/>
</dbReference>
<dbReference type="EMBL" id="JADEVV010000007">
    <property type="protein sequence ID" value="MBE9252947.1"/>
    <property type="molecule type" value="Genomic_DNA"/>
</dbReference>
<keyword evidence="2 5" id="KW-0545">Nucleotide biosynthesis</keyword>
<evidence type="ECO:0000256" key="6">
    <source>
        <dbReference type="RuleBase" id="RU003330"/>
    </source>
</evidence>
<proteinExistence type="inferred from homology"/>
<evidence type="ECO:0000313" key="8">
    <source>
        <dbReference type="EMBL" id="MBE9252947.1"/>
    </source>
</evidence>
<evidence type="ECO:0000256" key="3">
    <source>
        <dbReference type="ARBA" id="ARBA00022741"/>
    </source>
</evidence>
<feature type="binding site" evidence="5">
    <location>
        <begin position="14"/>
        <end position="19"/>
    </location>
    <ligand>
        <name>ATP</name>
        <dbReference type="ChEBI" id="CHEBI:30616"/>
    </ligand>
</feature>
<comment type="subunit">
    <text evidence="5 7">Monomer.</text>
</comment>
<comment type="similarity">
    <text evidence="5 6">Belongs to the adenylate kinase family.</text>
</comment>
<feature type="binding site" evidence="5">
    <location>
        <position position="40"/>
    </location>
    <ligand>
        <name>AMP</name>
        <dbReference type="ChEBI" id="CHEBI:456215"/>
    </ligand>
</feature>
<feature type="binding site" evidence="5">
    <location>
        <position position="172"/>
    </location>
    <ligand>
        <name>ATP</name>
        <dbReference type="ChEBI" id="CHEBI:30616"/>
    </ligand>
</feature>
<sequence>MAMAKGLIFLGAPGSGKGTQAVGLADTLAIPHISTGDMLRQAIADGTGLGNQAKGYMDRGELVPDQLILGLIEERLGHKDAKAGWILDGFPRNVNQAIFLDELLVNIGHRTHWVINLKVPDEVIVERLLARGRADDNEATIRNRLLVYTEQTAPLMAYYQEQGKLYSLDGNQPVEAIAASLEKLVKP</sequence>
<evidence type="ECO:0000256" key="2">
    <source>
        <dbReference type="ARBA" id="ARBA00022727"/>
    </source>
</evidence>
<dbReference type="NCBIfam" id="NF011104">
    <property type="entry name" value="PRK14531.1"/>
    <property type="match status" value="1"/>
</dbReference>
<evidence type="ECO:0000256" key="7">
    <source>
        <dbReference type="RuleBase" id="RU003331"/>
    </source>
</evidence>
<comment type="caution">
    <text evidence="5">Lacks conserved residue(s) required for the propagation of feature annotation.</text>
</comment>
<feature type="binding site" evidence="5">
    <location>
        <position position="96"/>
    </location>
    <ligand>
        <name>AMP</name>
        <dbReference type="ChEBI" id="CHEBI:456215"/>
    </ligand>
</feature>
<dbReference type="InterPro" id="IPR000850">
    <property type="entry name" value="Adenylat/UMP-CMP_kin"/>
</dbReference>
<organism evidence="8 9">
    <name type="scientific">Synechocystis salina LEGE 00031</name>
    <dbReference type="NCBI Taxonomy" id="1828736"/>
    <lineage>
        <taxon>Bacteria</taxon>
        <taxon>Bacillati</taxon>
        <taxon>Cyanobacteriota</taxon>
        <taxon>Cyanophyceae</taxon>
        <taxon>Synechococcales</taxon>
        <taxon>Merismopediaceae</taxon>
        <taxon>Synechocystis</taxon>
    </lineage>
</organism>
<comment type="domain">
    <text evidence="5">Consists of three domains, a large central CORE domain and two small peripheral domains, NMPbind and LID, which undergo movements during catalysis. The LID domain closes over the site of phosphoryl transfer upon ATP binding. Assembling and dissambling the active center during each catalytic cycle provides an effective means to prevent ATP hydrolysis.</text>
</comment>
<feature type="binding site" evidence="5">
    <location>
        <position position="35"/>
    </location>
    <ligand>
        <name>AMP</name>
        <dbReference type="ChEBI" id="CHEBI:456215"/>
    </ligand>
</feature>
<dbReference type="EC" id="2.7.4.3" evidence="5 7"/>
<dbReference type="GO" id="GO:0016301">
    <property type="term" value="F:kinase activity"/>
    <property type="evidence" value="ECO:0007669"/>
    <property type="project" value="UniProtKB-KW"/>
</dbReference>
<gene>
    <name evidence="5" type="primary">adk</name>
    <name evidence="8" type="ORF">IQ217_03555</name>
</gene>
<dbReference type="RefSeq" id="WP_190596100.1">
    <property type="nucleotide sequence ID" value="NZ_JADEVV010000007.1"/>
</dbReference>
<comment type="pathway">
    <text evidence="5">Purine metabolism; AMP biosynthesis via salvage pathway; AMP from ADP: step 1/1.</text>
</comment>
<dbReference type="PROSITE" id="PS00113">
    <property type="entry name" value="ADENYLATE_KINASE"/>
    <property type="match status" value="1"/>
</dbReference>
<feature type="binding site" evidence="5">
    <location>
        <position position="144"/>
    </location>
    <ligand>
        <name>AMP</name>
        <dbReference type="ChEBI" id="CHEBI:456215"/>
    </ligand>
</feature>
<feature type="binding site" evidence="5">
    <location>
        <position position="133"/>
    </location>
    <ligand>
        <name>AMP</name>
        <dbReference type="ChEBI" id="CHEBI:456215"/>
    </ligand>
</feature>
<feature type="binding site" evidence="5">
    <location>
        <position position="131"/>
    </location>
    <ligand>
        <name>ATP</name>
        <dbReference type="ChEBI" id="CHEBI:30616"/>
    </ligand>
</feature>
<keyword evidence="5 7" id="KW-0067">ATP-binding</keyword>
<keyword evidence="3 5" id="KW-0547">Nucleotide-binding</keyword>
<dbReference type="HAMAP" id="MF_00235">
    <property type="entry name" value="Adenylate_kinase_Adk"/>
    <property type="match status" value="1"/>
</dbReference>
<evidence type="ECO:0000256" key="4">
    <source>
        <dbReference type="ARBA" id="ARBA00022777"/>
    </source>
</evidence>
<keyword evidence="5" id="KW-0963">Cytoplasm</keyword>
<dbReference type="Gene3D" id="3.40.50.300">
    <property type="entry name" value="P-loop containing nucleotide triphosphate hydrolases"/>
    <property type="match status" value="1"/>
</dbReference>